<dbReference type="GO" id="GO:0032264">
    <property type="term" value="P:IMP salvage"/>
    <property type="evidence" value="ECO:0007669"/>
    <property type="project" value="TreeGrafter"/>
</dbReference>
<accession>A0A5B9Y6R6</accession>
<dbReference type="GO" id="GO:0046100">
    <property type="term" value="P:hypoxanthine metabolic process"/>
    <property type="evidence" value="ECO:0007669"/>
    <property type="project" value="TreeGrafter"/>
</dbReference>
<comment type="pathway">
    <text evidence="1">Purine metabolism; GMP biosynthesis via salvage pathway; GMP from guanine: step 1/1.</text>
</comment>
<keyword evidence="6" id="KW-0808">Transferase</keyword>
<protein>
    <recommendedName>
        <fullName evidence="2">Hypoxanthine-guanine phosphoribosyltransferase</fullName>
    </recommendedName>
</protein>
<reference evidence="6 7" key="1">
    <citation type="submission" date="2019-08" db="EMBL/GenBank/DDBJ databases">
        <title>Complete genome sequence of Spiroplasma chinense CCH (DSM 19755).</title>
        <authorList>
            <person name="Shen H.-Y."/>
            <person name="Lin Y.-C."/>
            <person name="Chou L."/>
            <person name="Kuo C.-H."/>
        </authorList>
    </citation>
    <scope>NUCLEOTIDE SEQUENCE [LARGE SCALE GENOMIC DNA]</scope>
    <source>
        <strain evidence="6 7">CCH</strain>
    </source>
</reference>
<dbReference type="GO" id="GO:0005829">
    <property type="term" value="C:cytosol"/>
    <property type="evidence" value="ECO:0007669"/>
    <property type="project" value="TreeGrafter"/>
</dbReference>
<dbReference type="SUPFAM" id="SSF53271">
    <property type="entry name" value="PRTase-like"/>
    <property type="match status" value="1"/>
</dbReference>
<feature type="domain" description="Phosphoribosyltransferase" evidence="5">
    <location>
        <begin position="14"/>
        <end position="153"/>
    </location>
</feature>
<evidence type="ECO:0000256" key="2">
    <source>
        <dbReference type="ARBA" id="ARBA00022099"/>
    </source>
</evidence>
<dbReference type="GO" id="GO:0004422">
    <property type="term" value="F:hypoxanthine phosphoribosyltransferase activity"/>
    <property type="evidence" value="ECO:0007669"/>
    <property type="project" value="TreeGrafter"/>
</dbReference>
<comment type="catalytic activity">
    <reaction evidence="3">
        <text>GMP + diphosphate = guanine + 5-phospho-alpha-D-ribose 1-diphosphate</text>
        <dbReference type="Rhea" id="RHEA:25424"/>
        <dbReference type="ChEBI" id="CHEBI:16235"/>
        <dbReference type="ChEBI" id="CHEBI:33019"/>
        <dbReference type="ChEBI" id="CHEBI:58017"/>
        <dbReference type="ChEBI" id="CHEBI:58115"/>
        <dbReference type="EC" id="2.4.2.8"/>
    </reaction>
    <physiologicalReaction direction="right-to-left" evidence="3">
        <dbReference type="Rhea" id="RHEA:25426"/>
    </physiologicalReaction>
</comment>
<dbReference type="GO" id="GO:0006178">
    <property type="term" value="P:guanine salvage"/>
    <property type="evidence" value="ECO:0007669"/>
    <property type="project" value="TreeGrafter"/>
</dbReference>
<comment type="catalytic activity">
    <reaction evidence="4">
        <text>IMP + diphosphate = hypoxanthine + 5-phospho-alpha-D-ribose 1-diphosphate</text>
        <dbReference type="Rhea" id="RHEA:17973"/>
        <dbReference type="ChEBI" id="CHEBI:17368"/>
        <dbReference type="ChEBI" id="CHEBI:33019"/>
        <dbReference type="ChEBI" id="CHEBI:58017"/>
        <dbReference type="ChEBI" id="CHEBI:58053"/>
        <dbReference type="EC" id="2.4.2.8"/>
    </reaction>
    <physiologicalReaction direction="right-to-left" evidence="4">
        <dbReference type="Rhea" id="RHEA:17975"/>
    </physiologicalReaction>
</comment>
<dbReference type="InterPro" id="IPR029057">
    <property type="entry name" value="PRTase-like"/>
</dbReference>
<dbReference type="KEGG" id="schi:SCHIN_v1c12060"/>
<name>A0A5B9Y6R6_9MOLU</name>
<sequence length="172" mass="19442">MSDNQKLVTVITEEEIKAAVIKAANEYGKMYENEQLTIVADLSSTFVFVADLIRELPIDVTIQFVAKTKDSNSTKIDLGFETSLKGRNVLIVSDIFYKGNALKKLYDIVNEEEPKDVKILSLIEKKHKDRSAELEVDSLFSIDDIFIVGYGLTANESYRGLKAIYHLQTEEK</sequence>
<gene>
    <name evidence="6" type="primary">hprT</name>
    <name evidence="6" type="ORF">SCHIN_v1c12060</name>
</gene>
<evidence type="ECO:0000256" key="4">
    <source>
        <dbReference type="ARBA" id="ARBA00049402"/>
    </source>
</evidence>
<evidence type="ECO:0000259" key="5">
    <source>
        <dbReference type="Pfam" id="PF00156"/>
    </source>
</evidence>
<dbReference type="AlphaFoldDB" id="A0A5B9Y6R6"/>
<keyword evidence="7" id="KW-1185">Reference proteome</keyword>
<organism evidence="6 7">
    <name type="scientific">Spiroplasma chinense</name>
    <dbReference type="NCBI Taxonomy" id="216932"/>
    <lineage>
        <taxon>Bacteria</taxon>
        <taxon>Bacillati</taxon>
        <taxon>Mycoplasmatota</taxon>
        <taxon>Mollicutes</taxon>
        <taxon>Entomoplasmatales</taxon>
        <taxon>Spiroplasmataceae</taxon>
        <taxon>Spiroplasma</taxon>
    </lineage>
</organism>
<dbReference type="PANTHER" id="PTHR43340">
    <property type="entry name" value="HYPOXANTHINE-GUANINE PHOSPHORIBOSYLTRANSFERASE"/>
    <property type="match status" value="1"/>
</dbReference>
<dbReference type="CDD" id="cd06223">
    <property type="entry name" value="PRTases_typeI"/>
    <property type="match status" value="1"/>
</dbReference>
<dbReference type="InterPro" id="IPR000836">
    <property type="entry name" value="PRTase_dom"/>
</dbReference>
<keyword evidence="6" id="KW-0328">Glycosyltransferase</keyword>
<proteinExistence type="predicted"/>
<dbReference type="GO" id="GO:0032263">
    <property type="term" value="P:GMP salvage"/>
    <property type="evidence" value="ECO:0007669"/>
    <property type="project" value="TreeGrafter"/>
</dbReference>
<dbReference type="GO" id="GO:0000287">
    <property type="term" value="F:magnesium ion binding"/>
    <property type="evidence" value="ECO:0007669"/>
    <property type="project" value="TreeGrafter"/>
</dbReference>
<dbReference type="RefSeq" id="WP_166508757.1">
    <property type="nucleotide sequence ID" value="NZ_CP043026.1"/>
</dbReference>
<evidence type="ECO:0000256" key="1">
    <source>
        <dbReference type="ARBA" id="ARBA00004676"/>
    </source>
</evidence>
<dbReference type="Pfam" id="PF00156">
    <property type="entry name" value="Pribosyltran"/>
    <property type="match status" value="1"/>
</dbReference>
<evidence type="ECO:0000256" key="3">
    <source>
        <dbReference type="ARBA" id="ARBA00048811"/>
    </source>
</evidence>
<dbReference type="InterPro" id="IPR050408">
    <property type="entry name" value="HGPRT"/>
</dbReference>
<evidence type="ECO:0000313" key="6">
    <source>
        <dbReference type="EMBL" id="QEH62399.1"/>
    </source>
</evidence>
<dbReference type="Gene3D" id="3.40.50.2020">
    <property type="match status" value="1"/>
</dbReference>
<dbReference type="PANTHER" id="PTHR43340:SF1">
    <property type="entry name" value="HYPOXANTHINE PHOSPHORIBOSYLTRANSFERASE"/>
    <property type="match status" value="1"/>
</dbReference>
<dbReference type="EMBL" id="CP043026">
    <property type="protein sequence ID" value="QEH62399.1"/>
    <property type="molecule type" value="Genomic_DNA"/>
</dbReference>
<evidence type="ECO:0000313" key="7">
    <source>
        <dbReference type="Proteomes" id="UP000323144"/>
    </source>
</evidence>
<dbReference type="Proteomes" id="UP000323144">
    <property type="component" value="Chromosome"/>
</dbReference>